<feature type="transmembrane region" description="Helical" evidence="1">
    <location>
        <begin position="18"/>
        <end position="36"/>
    </location>
</feature>
<dbReference type="AlphaFoldDB" id="A0A2A8CXY7"/>
<protein>
    <submittedName>
        <fullName evidence="3">Sorbosone dehydrogenase</fullName>
    </submittedName>
</protein>
<keyword evidence="4" id="KW-1185">Reference proteome</keyword>
<dbReference type="Pfam" id="PF22807">
    <property type="entry name" value="TrAA12"/>
    <property type="match status" value="1"/>
</dbReference>
<gene>
    <name evidence="3" type="ORF">CRI94_09085</name>
</gene>
<sequence length="481" mass="52265">MTASCVSFARCISSGRAVLFRIAPLCLLAITVLFAACGKDTASQDSPEDAPSDTAQVTQASAPAPLPSADLCDPDNGGLTLPEGFCAKVVADTLGETRHLAVSESGDIYAALRSPRNGNGMVALRDTSGDLVADRIEYFGEDVGGTGIGIHKGHLYFGPDTAIWRYEMSKTAFLPTGDKEVIVSGFLEQRSHAVKPFAFDGQGNMYVNVGAPSNACQEPSRTAGAPGQDPCPQLERQAGVWQFSDDTPNQTQMEDGERYATGIRNAVAIAWNDVANNLYVMQHGRDQLHSLWPELYTQEESAELPGEEFFKVDEGDDFGWPYCYYDWKYDQQKELAPEYGGDGTEVGRCSEKEAPLISFPGHWAPNDLLFYNHPNAPESHRGDAMIAFHGSWNRSPFPQQGYNIGNVPMDGATPVRSDSTGWAVFARGFANQDTIDNPSQAEYRPTGLALGPDGSIYIADDAKGRIWRVWPVEPSEATNPE</sequence>
<dbReference type="RefSeq" id="WP_098075384.1">
    <property type="nucleotide sequence ID" value="NZ_PDEQ01000004.1"/>
</dbReference>
<evidence type="ECO:0000256" key="1">
    <source>
        <dbReference type="SAM" id="Phobius"/>
    </source>
</evidence>
<evidence type="ECO:0000313" key="3">
    <source>
        <dbReference type="EMBL" id="PEN13464.1"/>
    </source>
</evidence>
<feature type="domain" description="Pyrroloquinoline quinone-dependent pyranose dehydrogenase beta-propeller" evidence="2">
    <location>
        <begin position="81"/>
        <end position="469"/>
    </location>
</feature>
<dbReference type="Proteomes" id="UP000220102">
    <property type="component" value="Unassembled WGS sequence"/>
</dbReference>
<dbReference type="SUPFAM" id="SSF50952">
    <property type="entry name" value="Soluble quinoprotein glucose dehydrogenase"/>
    <property type="match status" value="1"/>
</dbReference>
<dbReference type="PANTHER" id="PTHR19328:SF53">
    <property type="entry name" value="MEMBRANE PROTEIN"/>
    <property type="match status" value="1"/>
</dbReference>
<keyword evidence="1" id="KW-0812">Transmembrane</keyword>
<comment type="caution">
    <text evidence="3">The sequence shown here is derived from an EMBL/GenBank/DDBJ whole genome shotgun (WGS) entry which is preliminary data.</text>
</comment>
<dbReference type="OrthoDB" id="9770043at2"/>
<organism evidence="3 4">
    <name type="scientific">Longibacter salinarum</name>
    <dbReference type="NCBI Taxonomy" id="1850348"/>
    <lineage>
        <taxon>Bacteria</taxon>
        <taxon>Pseudomonadati</taxon>
        <taxon>Rhodothermota</taxon>
        <taxon>Rhodothermia</taxon>
        <taxon>Rhodothermales</taxon>
        <taxon>Salisaetaceae</taxon>
        <taxon>Longibacter</taxon>
    </lineage>
</organism>
<accession>A0A2A8CXY7</accession>
<dbReference type="InterPro" id="IPR011041">
    <property type="entry name" value="Quinoprot_gluc/sorb_DH_b-prop"/>
</dbReference>
<proteinExistence type="predicted"/>
<keyword evidence="1" id="KW-1133">Transmembrane helix</keyword>
<dbReference type="PANTHER" id="PTHR19328">
    <property type="entry name" value="HEDGEHOG-INTERACTING PROTEIN"/>
    <property type="match status" value="1"/>
</dbReference>
<keyword evidence="1" id="KW-0472">Membrane</keyword>
<evidence type="ECO:0000259" key="2">
    <source>
        <dbReference type="Pfam" id="PF22807"/>
    </source>
</evidence>
<dbReference type="EMBL" id="PDEQ01000004">
    <property type="protein sequence ID" value="PEN13464.1"/>
    <property type="molecule type" value="Genomic_DNA"/>
</dbReference>
<name>A0A2A8CXY7_9BACT</name>
<evidence type="ECO:0000313" key="4">
    <source>
        <dbReference type="Proteomes" id="UP000220102"/>
    </source>
</evidence>
<dbReference type="InterPro" id="IPR011042">
    <property type="entry name" value="6-blade_b-propeller_TolB-like"/>
</dbReference>
<dbReference type="InterPro" id="IPR054539">
    <property type="entry name" value="Beta-prop_PDH"/>
</dbReference>
<reference evidence="3 4" key="1">
    <citation type="submission" date="2017-10" db="EMBL/GenBank/DDBJ databases">
        <title>Draft genome of Longibacter Salinarum.</title>
        <authorList>
            <person name="Goh K.M."/>
            <person name="Shamsir M.S."/>
            <person name="Lim S.W."/>
        </authorList>
    </citation>
    <scope>NUCLEOTIDE SEQUENCE [LARGE SCALE GENOMIC DNA]</scope>
    <source>
        <strain evidence="3 4">KCTC 52045</strain>
    </source>
</reference>
<dbReference type="Gene3D" id="2.120.10.30">
    <property type="entry name" value="TolB, C-terminal domain"/>
    <property type="match status" value="1"/>
</dbReference>